<dbReference type="Proteomes" id="UP000295399">
    <property type="component" value="Unassembled WGS sequence"/>
</dbReference>
<proteinExistence type="predicted"/>
<organism evidence="2 3">
    <name type="scientific">Rhodothalassium salexigens DSM 2132</name>
    <dbReference type="NCBI Taxonomy" id="1188247"/>
    <lineage>
        <taxon>Bacteria</taxon>
        <taxon>Pseudomonadati</taxon>
        <taxon>Pseudomonadota</taxon>
        <taxon>Alphaproteobacteria</taxon>
        <taxon>Rhodothalassiales</taxon>
        <taxon>Rhodothalassiaceae</taxon>
        <taxon>Rhodothalassium</taxon>
    </lineage>
</organism>
<dbReference type="RefSeq" id="WP_132708526.1">
    <property type="nucleotide sequence ID" value="NZ_JACIGF010000006.1"/>
</dbReference>
<dbReference type="EMBL" id="SLXO01000006">
    <property type="protein sequence ID" value="TCP33855.1"/>
    <property type="molecule type" value="Genomic_DNA"/>
</dbReference>
<evidence type="ECO:0000313" key="2">
    <source>
        <dbReference type="EMBL" id="TCP33855.1"/>
    </source>
</evidence>
<keyword evidence="3" id="KW-1185">Reference proteome</keyword>
<comment type="caution">
    <text evidence="2">The sequence shown here is derived from an EMBL/GenBank/DDBJ whole genome shotgun (WGS) entry which is preliminary data.</text>
</comment>
<gene>
    <name evidence="2" type="ORF">EV659_10613</name>
</gene>
<feature type="region of interest" description="Disordered" evidence="1">
    <location>
        <begin position="94"/>
        <end position="115"/>
    </location>
</feature>
<dbReference type="InParanoid" id="A0A4R2PIT5"/>
<sequence length="176" mass="18791">MDPWLLAGSVLGIALLVAMNWALGHWQGARIDDGQAAAARYARDHWDDRIDDVVVDRSGRLALLWLNGGAALGLVQTLGDRMVTRRLTADALRSPDRSATAAPLPAPPATALSERSGAPTLHLRIADLSRSRYRLVLDDRAEAVRWADRLDRMAAAAADRPHKGASGAPPGAGPAR</sequence>
<accession>A0A4R2PIT5</accession>
<name>A0A4R2PIT5_RHOSA</name>
<evidence type="ECO:0000313" key="3">
    <source>
        <dbReference type="Proteomes" id="UP000295399"/>
    </source>
</evidence>
<evidence type="ECO:0000256" key="1">
    <source>
        <dbReference type="SAM" id="MobiDB-lite"/>
    </source>
</evidence>
<dbReference type="AlphaFoldDB" id="A0A4R2PIT5"/>
<feature type="region of interest" description="Disordered" evidence="1">
    <location>
        <begin position="155"/>
        <end position="176"/>
    </location>
</feature>
<protein>
    <submittedName>
        <fullName evidence="2">Uncharacterized protein</fullName>
    </submittedName>
</protein>
<reference evidence="2 3" key="1">
    <citation type="submission" date="2019-03" db="EMBL/GenBank/DDBJ databases">
        <title>Genomic Encyclopedia of Type Strains, Phase IV (KMG-IV): sequencing the most valuable type-strain genomes for metagenomic binning, comparative biology and taxonomic classification.</title>
        <authorList>
            <person name="Goeker M."/>
        </authorList>
    </citation>
    <scope>NUCLEOTIDE SEQUENCE [LARGE SCALE GENOMIC DNA]</scope>
    <source>
        <strain evidence="2 3">DSM 2132</strain>
    </source>
</reference>